<dbReference type="PANTHER" id="PTHR33793">
    <property type="entry name" value="ALPHA-AGGLUTININ"/>
    <property type="match status" value="1"/>
</dbReference>
<dbReference type="Pfam" id="PF00624">
    <property type="entry name" value="Flocculin"/>
    <property type="match status" value="3"/>
</dbReference>
<feature type="chain" id="PRO_5003659101" description="Agglutinin-like protein N-terminal domain-containing protein" evidence="13">
    <location>
        <begin position="21"/>
        <end position="718"/>
    </location>
</feature>
<evidence type="ECO:0000256" key="1">
    <source>
        <dbReference type="ARBA" id="ARBA00004191"/>
    </source>
</evidence>
<evidence type="ECO:0000256" key="13">
    <source>
        <dbReference type="SAM" id="SignalP"/>
    </source>
</evidence>
<dbReference type="GO" id="GO:0098552">
    <property type="term" value="C:side of membrane"/>
    <property type="evidence" value="ECO:0007669"/>
    <property type="project" value="UniProtKB-KW"/>
</dbReference>
<dbReference type="PANTHER" id="PTHR33793:SF2">
    <property type="entry name" value="AGGLUTININ-LIKE PROTEIN 6"/>
    <property type="match status" value="1"/>
</dbReference>
<feature type="signal peptide" evidence="13">
    <location>
        <begin position="1"/>
        <end position="20"/>
    </location>
</feature>
<dbReference type="HOGENOM" id="CLU_019475_0_0_1"/>
<dbReference type="RefSeq" id="XP_004180333.1">
    <property type="nucleotide sequence ID" value="XM_004180285.1"/>
</dbReference>
<evidence type="ECO:0000256" key="9">
    <source>
        <dbReference type="ARBA" id="ARBA00023136"/>
    </source>
</evidence>
<keyword evidence="12" id="KW-0449">Lipoprotein</keyword>
<evidence type="ECO:0000256" key="12">
    <source>
        <dbReference type="ARBA" id="ARBA00023288"/>
    </source>
</evidence>
<dbReference type="InParanoid" id="I2H362"/>
<keyword evidence="6 13" id="KW-0732">Signal</keyword>
<dbReference type="STRING" id="1071380.I2H362"/>
<proteinExistence type="predicted"/>
<evidence type="ECO:0000256" key="11">
    <source>
        <dbReference type="ARBA" id="ARBA00023180"/>
    </source>
</evidence>
<keyword evidence="5" id="KW-0336">GPI-anchor</keyword>
<dbReference type="InterPro" id="IPR033504">
    <property type="entry name" value="ALS"/>
</dbReference>
<accession>I2H362</accession>
<keyword evidence="10" id="KW-1015">Disulfide bond</keyword>
<evidence type="ECO:0000256" key="3">
    <source>
        <dbReference type="ARBA" id="ARBA00022512"/>
    </source>
</evidence>
<keyword evidence="16" id="KW-1185">Reference proteome</keyword>
<keyword evidence="3" id="KW-0134">Cell wall</keyword>
<evidence type="ECO:0000259" key="14">
    <source>
        <dbReference type="SMART" id="SM01056"/>
    </source>
</evidence>
<comment type="subcellular location">
    <subcellularLocation>
        <location evidence="2">Membrane</location>
        <topology evidence="2">Lipid-anchor</topology>
        <topology evidence="2">GPI-anchor</topology>
    </subcellularLocation>
    <subcellularLocation>
        <location evidence="1">Secreted</location>
        <location evidence="1">Cell wall</location>
    </subcellularLocation>
</comment>
<dbReference type="GeneID" id="14495850"/>
<keyword evidence="8" id="KW-0130">Cell adhesion</keyword>
<dbReference type="Gene3D" id="2.60.40.2430">
    <property type="entry name" value="Agglutinin-like protein, N-terminal domain, N2 subdomain"/>
    <property type="match status" value="1"/>
</dbReference>
<evidence type="ECO:0000256" key="7">
    <source>
        <dbReference type="ARBA" id="ARBA00022737"/>
    </source>
</evidence>
<dbReference type="InterPro" id="IPR011252">
    <property type="entry name" value="Fibrogen-bd_dom1"/>
</dbReference>
<evidence type="ECO:0000256" key="6">
    <source>
        <dbReference type="ARBA" id="ARBA00022729"/>
    </source>
</evidence>
<dbReference type="OMA" id="IIIHVET"/>
<protein>
    <recommendedName>
        <fullName evidence="14">Agglutinin-like protein N-terminal domain-containing protein</fullName>
    </recommendedName>
</protein>
<dbReference type="InterPro" id="IPR024672">
    <property type="entry name" value="Agglutinin-like_N"/>
</dbReference>
<evidence type="ECO:0000256" key="2">
    <source>
        <dbReference type="ARBA" id="ARBA00004589"/>
    </source>
</evidence>
<dbReference type="InterPro" id="IPR008966">
    <property type="entry name" value="Adhesion_dom_sf"/>
</dbReference>
<evidence type="ECO:0000256" key="10">
    <source>
        <dbReference type="ARBA" id="ARBA00023157"/>
    </source>
</evidence>
<keyword evidence="11" id="KW-0325">Glycoprotein</keyword>
<feature type="domain" description="Agglutinin-like protein N-terminal" evidence="14">
    <location>
        <begin position="52"/>
        <end position="301"/>
    </location>
</feature>
<evidence type="ECO:0000256" key="5">
    <source>
        <dbReference type="ARBA" id="ARBA00022622"/>
    </source>
</evidence>
<gene>
    <name evidence="15" type="primary">TBLA0D03140</name>
    <name evidence="15" type="ORF">TBLA_0D03140</name>
</gene>
<dbReference type="OrthoDB" id="3981162at2759"/>
<dbReference type="Gene3D" id="2.60.40.1280">
    <property type="match status" value="1"/>
</dbReference>
<evidence type="ECO:0000256" key="8">
    <source>
        <dbReference type="ARBA" id="ARBA00022889"/>
    </source>
</evidence>
<dbReference type="SUPFAM" id="SSF49401">
    <property type="entry name" value="Bacterial adhesins"/>
    <property type="match status" value="1"/>
</dbReference>
<keyword evidence="4" id="KW-0964">Secreted</keyword>
<name>I2H362_HENB6</name>
<keyword evidence="9" id="KW-0472">Membrane</keyword>
<sequence>MLTKIITLFIWCYTISVTSASDITQKLSFSNLAIVPETASKLPQEGWQTSFDFSVSDPSALSKGDIFTIDLPHVYRIKFENDADYLTVFLKDGTAAFKCHASQQAAYKFKDTILSCTVASDLSSYSSVSGSIEFSISFSNGDSLYQYEFENAKYFKSGKMNFQFDDLSADVTFDATELTDLLYAVGRSTSYDSVESYYLAMQCKNGAISEGSIVINYDINGEDFQLDCQSAQARLAKDFNDWWFPTSEGESNAIDVVCYGSNLMINVANADPEHMLWINALQSVKKGVNTIDHDITMDYTCVDTVASSTYSIETSTTKRFVIYQGINFATGSGSTLDFSSATPTVDITSTTTTGWTGHYTSTYSTGVTTFTGSDGIPTTATTYFVETPNVNTVTTTTTGWTGHYTSTYSTGVTTFTGSDGIPTTATTYFVETPNVNTVTTTTTGWTGHYTSTYSTGVTTFTGSDGIPTTATTYFVETPGLANSISNTLSSNSSKSISIPSSSLPESKYTTIITTFNNVTSTIITCIESSSSKGTVSFSKSSLSSRSMFTTSISSIPEANILTTTSSITTASETNLYRPPATTISPVVSTVSTFSSSDKPSSSSSQTIDIIVSKTTFVTNSRISTKTTYIESYQSSSSDIEITTQQTETMRITSTVSSLSKSKIPSLLLNVNNMIPITSSSIVTVSTIPLQEYQGLGCHISIKNNILALVFTFISFISF</sequence>
<dbReference type="Pfam" id="PF11766">
    <property type="entry name" value="Candida_ALS_N"/>
    <property type="match status" value="1"/>
</dbReference>
<keyword evidence="7" id="KW-0677">Repeat</keyword>
<organism evidence="15 16">
    <name type="scientific">Henningerozyma blattae (strain ATCC 34711 / CBS 6284 / DSM 70876 / NBRC 10599 / NRRL Y-10934 / UCD 77-7)</name>
    <name type="common">Yeast</name>
    <name type="synonym">Tetrapisispora blattae</name>
    <dbReference type="NCBI Taxonomy" id="1071380"/>
    <lineage>
        <taxon>Eukaryota</taxon>
        <taxon>Fungi</taxon>
        <taxon>Dikarya</taxon>
        <taxon>Ascomycota</taxon>
        <taxon>Saccharomycotina</taxon>
        <taxon>Saccharomycetes</taxon>
        <taxon>Saccharomycetales</taxon>
        <taxon>Saccharomycetaceae</taxon>
        <taxon>Henningerozyma</taxon>
    </lineage>
</organism>
<dbReference type="KEGG" id="tbl:TBLA_0D03140"/>
<dbReference type="InterPro" id="IPR043063">
    <property type="entry name" value="Agglutinin-like_N_N2"/>
</dbReference>
<dbReference type="GO" id="GO:0000128">
    <property type="term" value="P:flocculation"/>
    <property type="evidence" value="ECO:0007669"/>
    <property type="project" value="InterPro"/>
</dbReference>
<dbReference type="EMBL" id="HE806319">
    <property type="protein sequence ID" value="CCH60814.1"/>
    <property type="molecule type" value="Genomic_DNA"/>
</dbReference>
<dbReference type="eggNOG" id="ENOG502RGCG">
    <property type="taxonomic scope" value="Eukaryota"/>
</dbReference>
<dbReference type="AlphaFoldDB" id="I2H362"/>
<dbReference type="InterPro" id="IPR001389">
    <property type="entry name" value="Flocculin"/>
</dbReference>
<evidence type="ECO:0000313" key="15">
    <source>
        <dbReference type="EMBL" id="CCH60814.1"/>
    </source>
</evidence>
<evidence type="ECO:0000313" key="16">
    <source>
        <dbReference type="Proteomes" id="UP000002866"/>
    </source>
</evidence>
<reference evidence="15 16" key="1">
    <citation type="journal article" date="2011" name="Proc. Natl. Acad. Sci. U.S.A.">
        <title>Evolutionary erosion of yeast sex chromosomes by mating-type switching accidents.</title>
        <authorList>
            <person name="Gordon J.L."/>
            <person name="Armisen D."/>
            <person name="Proux-Wera E."/>
            <person name="Oheigeartaigh S.S."/>
            <person name="Byrne K.P."/>
            <person name="Wolfe K.H."/>
        </authorList>
    </citation>
    <scope>NUCLEOTIDE SEQUENCE [LARGE SCALE GENOMIC DNA]</scope>
    <source>
        <strain evidence="16">ATCC 34711 / CBS 6284 / DSM 70876 / NBRC 10599 / NRRL Y-10934 / UCD 77-7</strain>
    </source>
</reference>
<dbReference type="SMART" id="SM01056">
    <property type="entry name" value="Candida_ALS_N"/>
    <property type="match status" value="1"/>
</dbReference>
<evidence type="ECO:0000256" key="4">
    <source>
        <dbReference type="ARBA" id="ARBA00022525"/>
    </source>
</evidence>
<dbReference type="Proteomes" id="UP000002866">
    <property type="component" value="Chromosome 4"/>
</dbReference>